<dbReference type="InterPro" id="IPR001314">
    <property type="entry name" value="Peptidase_S1A"/>
</dbReference>
<reference evidence="10" key="1">
    <citation type="journal article" date="2014" name="Insect Biochem. Mol. Biol.">
        <title>An insight into the sialome of the frog biting fly, Corethrella appendiculata.</title>
        <authorList>
            <person name="Ribeiro J.M.C."/>
            <person name="Chagas A.C."/>
            <person name="Pham V.M."/>
            <person name="Lounibos L.P."/>
            <person name="Calvo E."/>
        </authorList>
    </citation>
    <scope>NUCLEOTIDE SEQUENCE</scope>
    <source>
        <tissue evidence="10">Salivary glands</tissue>
    </source>
</reference>
<organism evidence="10">
    <name type="scientific">Corethrella appendiculata</name>
    <dbReference type="NCBI Taxonomy" id="1370023"/>
    <lineage>
        <taxon>Eukaryota</taxon>
        <taxon>Metazoa</taxon>
        <taxon>Ecdysozoa</taxon>
        <taxon>Arthropoda</taxon>
        <taxon>Hexapoda</taxon>
        <taxon>Insecta</taxon>
        <taxon>Pterygota</taxon>
        <taxon>Neoptera</taxon>
        <taxon>Endopterygota</taxon>
        <taxon>Diptera</taxon>
        <taxon>Nematocera</taxon>
        <taxon>Culicoidea</taxon>
        <taxon>Chaoboridae</taxon>
        <taxon>Corethrella</taxon>
    </lineage>
</organism>
<dbReference type="PANTHER" id="PTHR24252">
    <property type="entry name" value="ACROSIN-RELATED"/>
    <property type="match status" value="1"/>
</dbReference>
<keyword evidence="5" id="KW-0735">Signal-anchor</keyword>
<proteinExistence type="evidence at transcript level"/>
<evidence type="ECO:0000256" key="6">
    <source>
        <dbReference type="ARBA" id="ARBA00023157"/>
    </source>
</evidence>
<dbReference type="InterPro" id="IPR033116">
    <property type="entry name" value="TRYPSIN_SER"/>
</dbReference>
<dbReference type="InterPro" id="IPR009003">
    <property type="entry name" value="Peptidase_S1_PA"/>
</dbReference>
<dbReference type="CDD" id="cd00190">
    <property type="entry name" value="Tryp_SPc"/>
    <property type="match status" value="1"/>
</dbReference>
<keyword evidence="4 8" id="KW-0720">Serine protease</keyword>
<dbReference type="PROSITE" id="PS00135">
    <property type="entry name" value="TRYPSIN_SER"/>
    <property type="match status" value="1"/>
</dbReference>
<dbReference type="FunFam" id="2.40.10.10:FF:000006">
    <property type="entry name" value="Serine proteinase stubble"/>
    <property type="match status" value="1"/>
</dbReference>
<dbReference type="AlphaFoldDB" id="U5EXZ3"/>
<dbReference type="GO" id="GO:0004252">
    <property type="term" value="F:serine-type endopeptidase activity"/>
    <property type="evidence" value="ECO:0007669"/>
    <property type="project" value="InterPro"/>
</dbReference>
<feature type="non-terminal residue" evidence="10">
    <location>
        <position position="1"/>
    </location>
</feature>
<dbReference type="SMART" id="SM00020">
    <property type="entry name" value="Tryp_SPc"/>
    <property type="match status" value="1"/>
</dbReference>
<dbReference type="PROSITE" id="PS00134">
    <property type="entry name" value="TRYPSIN_HIS"/>
    <property type="match status" value="1"/>
</dbReference>
<name>U5EXZ3_9DIPT</name>
<evidence type="ECO:0000256" key="2">
    <source>
        <dbReference type="ARBA" id="ARBA00022670"/>
    </source>
</evidence>
<dbReference type="Gene3D" id="2.40.10.10">
    <property type="entry name" value="Trypsin-like serine proteases"/>
    <property type="match status" value="1"/>
</dbReference>
<dbReference type="Pfam" id="PF00089">
    <property type="entry name" value="Trypsin"/>
    <property type="match status" value="1"/>
</dbReference>
<protein>
    <submittedName>
        <fullName evidence="10">Putative trypsin-like serine protease</fullName>
    </submittedName>
</protein>
<dbReference type="PROSITE" id="PS50240">
    <property type="entry name" value="TRYPSIN_DOM"/>
    <property type="match status" value="1"/>
</dbReference>
<evidence type="ECO:0000259" key="9">
    <source>
        <dbReference type="PROSITE" id="PS50240"/>
    </source>
</evidence>
<evidence type="ECO:0000256" key="3">
    <source>
        <dbReference type="ARBA" id="ARBA00022801"/>
    </source>
</evidence>
<dbReference type="GO" id="GO:0006508">
    <property type="term" value="P:proteolysis"/>
    <property type="evidence" value="ECO:0007669"/>
    <property type="project" value="UniProtKB-KW"/>
</dbReference>
<evidence type="ECO:0000256" key="7">
    <source>
        <dbReference type="ARBA" id="ARBA00024195"/>
    </source>
</evidence>
<feature type="non-terminal residue" evidence="10">
    <location>
        <position position="235"/>
    </location>
</feature>
<evidence type="ECO:0000256" key="8">
    <source>
        <dbReference type="RuleBase" id="RU363034"/>
    </source>
</evidence>
<evidence type="ECO:0000313" key="10">
    <source>
        <dbReference type="EMBL" id="JAB59182.1"/>
    </source>
</evidence>
<evidence type="ECO:0000256" key="5">
    <source>
        <dbReference type="ARBA" id="ARBA00022968"/>
    </source>
</evidence>
<keyword evidence="2 8" id="KW-0645">Protease</keyword>
<keyword evidence="5" id="KW-0812">Transmembrane</keyword>
<dbReference type="GO" id="GO:0016020">
    <property type="term" value="C:membrane"/>
    <property type="evidence" value="ECO:0007669"/>
    <property type="project" value="UniProtKB-SubCell"/>
</dbReference>
<dbReference type="PANTHER" id="PTHR24252:SF18">
    <property type="entry name" value="OVOCHYMASE 1"/>
    <property type="match status" value="1"/>
</dbReference>
<dbReference type="InterPro" id="IPR043504">
    <property type="entry name" value="Peptidase_S1_PA_chymotrypsin"/>
</dbReference>
<dbReference type="InterPro" id="IPR018114">
    <property type="entry name" value="TRYPSIN_HIS"/>
</dbReference>
<comment type="similarity">
    <text evidence="7">Belongs to the peptidase S1 family. CLIP subfamily.</text>
</comment>
<dbReference type="PRINTS" id="PR00722">
    <property type="entry name" value="CHYMOTRYPSIN"/>
</dbReference>
<feature type="domain" description="Peptidase S1" evidence="9">
    <location>
        <begin position="1"/>
        <end position="224"/>
    </location>
</feature>
<dbReference type="InterPro" id="IPR001254">
    <property type="entry name" value="Trypsin_dom"/>
</dbReference>
<keyword evidence="6" id="KW-1015">Disulfide bond</keyword>
<evidence type="ECO:0000256" key="4">
    <source>
        <dbReference type="ARBA" id="ARBA00022825"/>
    </source>
</evidence>
<dbReference type="EMBL" id="GANO01000689">
    <property type="protein sequence ID" value="JAB59182.1"/>
    <property type="molecule type" value="mRNA"/>
</dbReference>
<keyword evidence="3 8" id="KW-0378">Hydrolase</keyword>
<comment type="subcellular location">
    <subcellularLocation>
        <location evidence="1">Membrane</location>
        <topology evidence="1">Single-pass type II membrane protein</topology>
    </subcellularLocation>
</comment>
<sequence>LNNFPWQVILLQSNMFYCGGSLINDRYVLSATHCLLNIDVKKLTVKLLNPNGMNGAQIVRNVRRIMTNDKFSFETFNNDIGLVELDSPIQFNSQISPICLPPSGVRKYNGYHGIITGYGKLQNGSTATELQQVTVPILSNSQCKAMGYKPSRIYDNMLCAGVPEGGKDACQGDSGGPLQIYDEKTKSYTIVGIVSWGEGCGQPNYPGVYTRVNRFLSWIKSNSKDGCFCDRSNQK</sequence>
<accession>U5EXZ3</accession>
<dbReference type="SUPFAM" id="SSF50494">
    <property type="entry name" value="Trypsin-like serine proteases"/>
    <property type="match status" value="1"/>
</dbReference>
<evidence type="ECO:0000256" key="1">
    <source>
        <dbReference type="ARBA" id="ARBA00004606"/>
    </source>
</evidence>